<dbReference type="Proteomes" id="UP000627781">
    <property type="component" value="Unassembled WGS sequence"/>
</dbReference>
<organism evidence="3 4">
    <name type="scientific">Clostridium cibarium</name>
    <dbReference type="NCBI Taxonomy" id="2762247"/>
    <lineage>
        <taxon>Bacteria</taxon>
        <taxon>Bacillati</taxon>
        <taxon>Bacillota</taxon>
        <taxon>Clostridia</taxon>
        <taxon>Eubacteriales</taxon>
        <taxon>Clostridiaceae</taxon>
        <taxon>Clostridium</taxon>
    </lineage>
</organism>
<feature type="transmembrane region" description="Helical" evidence="1">
    <location>
        <begin position="6"/>
        <end position="30"/>
    </location>
</feature>
<proteinExistence type="predicted"/>
<keyword evidence="1" id="KW-0812">Transmembrane</keyword>
<feature type="transmembrane region" description="Helical" evidence="1">
    <location>
        <begin position="42"/>
        <end position="62"/>
    </location>
</feature>
<name>A0ABR8PW94_9CLOT</name>
<accession>A0ABR8PW94</accession>
<feature type="transmembrane region" description="Helical" evidence="1">
    <location>
        <begin position="74"/>
        <end position="94"/>
    </location>
</feature>
<evidence type="ECO:0000313" key="3">
    <source>
        <dbReference type="EMBL" id="MBD7912441.1"/>
    </source>
</evidence>
<dbReference type="Pfam" id="PF18923">
    <property type="entry name" value="DUF5673"/>
    <property type="match status" value="1"/>
</dbReference>
<sequence>MNHFSLSTIIFIPLIFLAVCLLSIDLYTSYKNRGLSIKIKRNLFLTIFWFVFLIIWTFALAYDLNGYINNQENISISGILSSTFWILFSLSYLIKSWRGNEIGENGIYHAGNFYKWSKIESYDWILENTIRFKLRPSLKFQSSVEFDIKEENRPDLEEILKRKLSE</sequence>
<gene>
    <name evidence="3" type="ORF">H9661_13840</name>
</gene>
<protein>
    <recommendedName>
        <fullName evidence="2">DUF5673 domain-containing protein</fullName>
    </recommendedName>
</protein>
<evidence type="ECO:0000313" key="4">
    <source>
        <dbReference type="Proteomes" id="UP000627781"/>
    </source>
</evidence>
<dbReference type="EMBL" id="JACSRA010000024">
    <property type="protein sequence ID" value="MBD7912441.1"/>
    <property type="molecule type" value="Genomic_DNA"/>
</dbReference>
<reference evidence="3 4" key="1">
    <citation type="submission" date="2020-08" db="EMBL/GenBank/DDBJ databases">
        <title>A Genomic Blueprint of the Chicken Gut Microbiome.</title>
        <authorList>
            <person name="Gilroy R."/>
            <person name="Ravi A."/>
            <person name="Getino M."/>
            <person name="Pursley I."/>
            <person name="Horton D.L."/>
            <person name="Alikhan N.-F."/>
            <person name="Baker D."/>
            <person name="Gharbi K."/>
            <person name="Hall N."/>
            <person name="Watson M."/>
            <person name="Adriaenssens E.M."/>
            <person name="Foster-Nyarko E."/>
            <person name="Jarju S."/>
            <person name="Secka A."/>
            <person name="Antonio M."/>
            <person name="Oren A."/>
            <person name="Chaudhuri R."/>
            <person name="La Ragione R.M."/>
            <person name="Hildebrand F."/>
            <person name="Pallen M.J."/>
        </authorList>
    </citation>
    <scope>NUCLEOTIDE SEQUENCE [LARGE SCALE GENOMIC DNA]</scope>
    <source>
        <strain evidence="3 4">Sa3CVN1</strain>
    </source>
</reference>
<dbReference type="InterPro" id="IPR043730">
    <property type="entry name" value="DUF5673"/>
</dbReference>
<comment type="caution">
    <text evidence="3">The sequence shown here is derived from an EMBL/GenBank/DDBJ whole genome shotgun (WGS) entry which is preliminary data.</text>
</comment>
<dbReference type="RefSeq" id="WP_143318386.1">
    <property type="nucleotide sequence ID" value="NZ_JACSRA010000024.1"/>
</dbReference>
<keyword evidence="1" id="KW-1133">Transmembrane helix</keyword>
<keyword evidence="4" id="KW-1185">Reference proteome</keyword>
<keyword evidence="1" id="KW-0472">Membrane</keyword>
<feature type="domain" description="DUF5673" evidence="2">
    <location>
        <begin position="101"/>
        <end position="163"/>
    </location>
</feature>
<evidence type="ECO:0000259" key="2">
    <source>
        <dbReference type="Pfam" id="PF18923"/>
    </source>
</evidence>
<evidence type="ECO:0000256" key="1">
    <source>
        <dbReference type="SAM" id="Phobius"/>
    </source>
</evidence>